<dbReference type="PANTHER" id="PTHR31900">
    <property type="entry name" value="F-BOX/RNI SUPERFAMILY PROTEIN-RELATED"/>
    <property type="match status" value="1"/>
</dbReference>
<accession>B9SAJ0</accession>
<sequence>MECPLYESVFCISKPNKFPLVSMLGFLLWLLAISKNWPLKAVSLQLKNCPGDYFLDLPTYICFPSLKILNLEGFLCVDEASMERLVSSCPVLEDLAIARQEWDDVRIMKISTPSLKRLSIHPNVRCPNYDQETELNTLLWHEYLRHSGTRWELNVLSSLVEARVYVEYDIGLLNGISNVKHLVLTGEVTWELGVIIRDYALPTFNNLKKLELYVGKPVNWELLPNLLESSPNLEVLIFPETIEIFNFVGLPGELYLVEYLLECGEVLDRMTIYCYDFGRRPRMKKKMEGVIDEVLNFERSSTTCEVVFFA</sequence>
<evidence type="ECO:0000259" key="1">
    <source>
        <dbReference type="SMART" id="SM00579"/>
    </source>
</evidence>
<dbReference type="InterPro" id="IPR032675">
    <property type="entry name" value="LRR_dom_sf"/>
</dbReference>
<evidence type="ECO:0000313" key="3">
    <source>
        <dbReference type="Proteomes" id="UP000008311"/>
    </source>
</evidence>
<keyword evidence="3" id="KW-1185">Reference proteome</keyword>
<evidence type="ECO:0000313" key="2">
    <source>
        <dbReference type="EMBL" id="EEF39439.1"/>
    </source>
</evidence>
<dbReference type="SUPFAM" id="SSF52047">
    <property type="entry name" value="RNI-like"/>
    <property type="match status" value="1"/>
</dbReference>
<gene>
    <name evidence="2" type="ORF">RCOM_0587780</name>
</gene>
<dbReference type="InParanoid" id="B9SAJ0"/>
<feature type="domain" description="FBD" evidence="1">
    <location>
        <begin position="234"/>
        <end position="309"/>
    </location>
</feature>
<reference evidence="3" key="1">
    <citation type="journal article" date="2010" name="Nat. Biotechnol.">
        <title>Draft genome sequence of the oilseed species Ricinus communis.</title>
        <authorList>
            <person name="Chan A.P."/>
            <person name="Crabtree J."/>
            <person name="Zhao Q."/>
            <person name="Lorenzi H."/>
            <person name="Orvis J."/>
            <person name="Puiu D."/>
            <person name="Melake-Berhan A."/>
            <person name="Jones K.M."/>
            <person name="Redman J."/>
            <person name="Chen G."/>
            <person name="Cahoon E.B."/>
            <person name="Gedil M."/>
            <person name="Stanke M."/>
            <person name="Haas B.J."/>
            <person name="Wortman J.R."/>
            <person name="Fraser-Liggett C.M."/>
            <person name="Ravel J."/>
            <person name="Rabinowicz P.D."/>
        </authorList>
    </citation>
    <scope>NUCLEOTIDE SEQUENCE [LARGE SCALE GENOMIC DNA]</scope>
    <source>
        <strain evidence="3">cv. Hale</strain>
    </source>
</reference>
<dbReference type="PANTHER" id="PTHR31900:SF27">
    <property type="entry name" value="FBD DOMAIN-CONTAINING PROTEIN"/>
    <property type="match status" value="1"/>
</dbReference>
<dbReference type="AlphaFoldDB" id="B9SAJ0"/>
<organism evidence="2 3">
    <name type="scientific">Ricinus communis</name>
    <name type="common">Castor bean</name>
    <dbReference type="NCBI Taxonomy" id="3988"/>
    <lineage>
        <taxon>Eukaryota</taxon>
        <taxon>Viridiplantae</taxon>
        <taxon>Streptophyta</taxon>
        <taxon>Embryophyta</taxon>
        <taxon>Tracheophyta</taxon>
        <taxon>Spermatophyta</taxon>
        <taxon>Magnoliopsida</taxon>
        <taxon>eudicotyledons</taxon>
        <taxon>Gunneridae</taxon>
        <taxon>Pentapetalae</taxon>
        <taxon>rosids</taxon>
        <taxon>fabids</taxon>
        <taxon>Malpighiales</taxon>
        <taxon>Euphorbiaceae</taxon>
        <taxon>Acalyphoideae</taxon>
        <taxon>Acalypheae</taxon>
        <taxon>Ricinus</taxon>
    </lineage>
</organism>
<dbReference type="InterPro" id="IPR055411">
    <property type="entry name" value="LRR_FXL15/At3g58940/PEG3-like"/>
</dbReference>
<dbReference type="Proteomes" id="UP000008311">
    <property type="component" value="Unassembled WGS sequence"/>
</dbReference>
<dbReference type="SMART" id="SM00579">
    <property type="entry name" value="FBD"/>
    <property type="match status" value="1"/>
</dbReference>
<name>B9SAJ0_RICCO</name>
<dbReference type="EMBL" id="EQ973904">
    <property type="protein sequence ID" value="EEF39439.1"/>
    <property type="molecule type" value="Genomic_DNA"/>
</dbReference>
<dbReference type="Gene3D" id="3.80.10.10">
    <property type="entry name" value="Ribonuclease Inhibitor"/>
    <property type="match status" value="1"/>
</dbReference>
<protein>
    <recommendedName>
        <fullName evidence="1">FBD domain-containing protein</fullName>
    </recommendedName>
</protein>
<dbReference type="InterPro" id="IPR006566">
    <property type="entry name" value="FBD"/>
</dbReference>
<dbReference type="InterPro" id="IPR050232">
    <property type="entry name" value="FBL13/AtMIF1-like"/>
</dbReference>
<dbReference type="Pfam" id="PF24758">
    <property type="entry name" value="LRR_At5g56370"/>
    <property type="match status" value="1"/>
</dbReference>
<dbReference type="FunCoup" id="B9SAJ0">
    <property type="interactions" value="1182"/>
</dbReference>
<proteinExistence type="predicted"/>